<evidence type="ECO:0000256" key="1">
    <source>
        <dbReference type="ARBA" id="ARBA00023015"/>
    </source>
</evidence>
<dbReference type="PANTHER" id="PTHR30055:SF151">
    <property type="entry name" value="TRANSCRIPTIONAL REGULATORY PROTEIN"/>
    <property type="match status" value="1"/>
</dbReference>
<organism evidence="6 7">
    <name type="scientific">Ilumatobacter coccineus (strain NBRC 103263 / KCTC 29153 / YM16-304)</name>
    <dbReference type="NCBI Taxonomy" id="1313172"/>
    <lineage>
        <taxon>Bacteria</taxon>
        <taxon>Bacillati</taxon>
        <taxon>Actinomycetota</taxon>
        <taxon>Acidimicrobiia</taxon>
        <taxon>Acidimicrobiales</taxon>
        <taxon>Ilumatobacteraceae</taxon>
        <taxon>Ilumatobacter</taxon>
    </lineage>
</organism>
<evidence type="ECO:0000256" key="3">
    <source>
        <dbReference type="ARBA" id="ARBA00023163"/>
    </source>
</evidence>
<keyword evidence="2 4" id="KW-0238">DNA-binding</keyword>
<dbReference type="InterPro" id="IPR050109">
    <property type="entry name" value="HTH-type_TetR-like_transc_reg"/>
</dbReference>
<dbReference type="RefSeq" id="WP_015443291.1">
    <property type="nucleotide sequence ID" value="NC_020520.1"/>
</dbReference>
<gene>
    <name evidence="6" type="ORF">YM304_37300</name>
</gene>
<protein>
    <submittedName>
        <fullName evidence="6">Putative TetR family transcriptional regulator</fullName>
    </submittedName>
</protein>
<evidence type="ECO:0000313" key="7">
    <source>
        <dbReference type="Proteomes" id="UP000011863"/>
    </source>
</evidence>
<proteinExistence type="predicted"/>
<dbReference type="EMBL" id="AP012057">
    <property type="protein sequence ID" value="BAN04044.1"/>
    <property type="molecule type" value="Genomic_DNA"/>
</dbReference>
<dbReference type="PANTHER" id="PTHR30055">
    <property type="entry name" value="HTH-TYPE TRANSCRIPTIONAL REGULATOR RUTR"/>
    <property type="match status" value="1"/>
</dbReference>
<reference evidence="6 7" key="1">
    <citation type="journal article" date="2013" name="Int. J. Syst. Evol. Microbiol.">
        <title>Ilumatobacter nonamiense sp. nov. and Ilumatobacter coccineum sp. nov., isolated from seashore sand.</title>
        <authorList>
            <person name="Matsumoto A."/>
            <person name="Kasai H."/>
            <person name="Matsuo Y."/>
            <person name="Shizuri Y."/>
            <person name="Ichikawa N."/>
            <person name="Fujita N."/>
            <person name="Omura S."/>
            <person name="Takahashi Y."/>
        </authorList>
    </citation>
    <scope>NUCLEOTIDE SEQUENCE [LARGE SCALE GENOMIC DNA]</scope>
    <source>
        <strain evidence="7">NBRC 103263 / KCTC 29153 / YM16-304</strain>
    </source>
</reference>
<dbReference type="GO" id="GO:0003700">
    <property type="term" value="F:DNA-binding transcription factor activity"/>
    <property type="evidence" value="ECO:0007669"/>
    <property type="project" value="TreeGrafter"/>
</dbReference>
<evidence type="ECO:0000313" key="6">
    <source>
        <dbReference type="EMBL" id="BAN04044.1"/>
    </source>
</evidence>
<dbReference type="KEGG" id="aym:YM304_37300"/>
<keyword evidence="1" id="KW-0805">Transcription regulation</keyword>
<feature type="domain" description="HTH tetR-type" evidence="5">
    <location>
        <begin position="19"/>
        <end position="79"/>
    </location>
</feature>
<dbReference type="InterPro" id="IPR009057">
    <property type="entry name" value="Homeodomain-like_sf"/>
</dbReference>
<dbReference type="Pfam" id="PF00440">
    <property type="entry name" value="TetR_N"/>
    <property type="match status" value="1"/>
</dbReference>
<name>A0A6C7E8R4_ILUCY</name>
<dbReference type="InterPro" id="IPR036271">
    <property type="entry name" value="Tet_transcr_reg_TetR-rel_C_sf"/>
</dbReference>
<sequence length="205" mass="21226">MSPAPPSTSTSPSTSRSQPLTVERIVDAAYRIVQRDGLGALSMRKLGAALDVDAMAVYHHVANKQALLALVTARAMSEATPPPEPSTPWRARIEQWALGYWDVVVSHRDLTLAGLADQTIAAGGMASTETLSAAVSDSGLPADLVEPTTYLIVDAVHGSALGAAAADREHADRESLRAAFADGLGVLLDGIASRTPQGTSDTTGG</sequence>
<accession>A0A6C7E8R4</accession>
<dbReference type="Proteomes" id="UP000011863">
    <property type="component" value="Chromosome"/>
</dbReference>
<evidence type="ECO:0000256" key="2">
    <source>
        <dbReference type="ARBA" id="ARBA00023125"/>
    </source>
</evidence>
<dbReference type="PROSITE" id="PS50977">
    <property type="entry name" value="HTH_TETR_2"/>
    <property type="match status" value="1"/>
</dbReference>
<evidence type="ECO:0000259" key="5">
    <source>
        <dbReference type="PROSITE" id="PS50977"/>
    </source>
</evidence>
<dbReference type="SUPFAM" id="SSF48498">
    <property type="entry name" value="Tetracyclin repressor-like, C-terminal domain"/>
    <property type="match status" value="1"/>
</dbReference>
<feature type="DNA-binding region" description="H-T-H motif" evidence="4">
    <location>
        <begin position="42"/>
        <end position="61"/>
    </location>
</feature>
<dbReference type="Gene3D" id="1.10.357.10">
    <property type="entry name" value="Tetracycline Repressor, domain 2"/>
    <property type="match status" value="1"/>
</dbReference>
<keyword evidence="3" id="KW-0804">Transcription</keyword>
<dbReference type="AlphaFoldDB" id="A0A6C7E8R4"/>
<keyword evidence="7" id="KW-1185">Reference proteome</keyword>
<dbReference type="GO" id="GO:0000976">
    <property type="term" value="F:transcription cis-regulatory region binding"/>
    <property type="evidence" value="ECO:0007669"/>
    <property type="project" value="TreeGrafter"/>
</dbReference>
<evidence type="ECO:0000256" key="4">
    <source>
        <dbReference type="PROSITE-ProRule" id="PRU00335"/>
    </source>
</evidence>
<dbReference type="OrthoDB" id="3819648at2"/>
<dbReference type="SUPFAM" id="SSF46689">
    <property type="entry name" value="Homeodomain-like"/>
    <property type="match status" value="1"/>
</dbReference>
<dbReference type="InterPro" id="IPR001647">
    <property type="entry name" value="HTH_TetR"/>
</dbReference>